<sequence length="67" mass="7995">MIGDSTRRTSMPPGRGLKRFSEAIYVRQIDFSISEMYNVHYERLPIFIQPDAYEGRENWIARRSQTR</sequence>
<accession>A0A433DGR7</accession>
<gene>
    <name evidence="1" type="ORF">BC936DRAFT_140655</name>
</gene>
<proteinExistence type="predicted"/>
<dbReference type="EMBL" id="RBNI01001753">
    <property type="protein sequence ID" value="RUP50027.1"/>
    <property type="molecule type" value="Genomic_DNA"/>
</dbReference>
<reference evidence="1 2" key="1">
    <citation type="journal article" date="2018" name="New Phytol.">
        <title>Phylogenomics of Endogonaceae and evolution of mycorrhizas within Mucoromycota.</title>
        <authorList>
            <person name="Chang Y."/>
            <person name="Desiro A."/>
            <person name="Na H."/>
            <person name="Sandor L."/>
            <person name="Lipzen A."/>
            <person name="Clum A."/>
            <person name="Barry K."/>
            <person name="Grigoriev I.V."/>
            <person name="Martin F.M."/>
            <person name="Stajich J.E."/>
            <person name="Smith M.E."/>
            <person name="Bonito G."/>
            <person name="Spatafora J.W."/>
        </authorList>
    </citation>
    <scope>NUCLEOTIDE SEQUENCE [LARGE SCALE GENOMIC DNA]</scope>
    <source>
        <strain evidence="1 2">GMNB39</strain>
    </source>
</reference>
<organism evidence="1 2">
    <name type="scientific">Jimgerdemannia flammicorona</name>
    <dbReference type="NCBI Taxonomy" id="994334"/>
    <lineage>
        <taxon>Eukaryota</taxon>
        <taxon>Fungi</taxon>
        <taxon>Fungi incertae sedis</taxon>
        <taxon>Mucoromycota</taxon>
        <taxon>Mucoromycotina</taxon>
        <taxon>Endogonomycetes</taxon>
        <taxon>Endogonales</taxon>
        <taxon>Endogonaceae</taxon>
        <taxon>Jimgerdemannia</taxon>
    </lineage>
</organism>
<comment type="caution">
    <text evidence="1">The sequence shown here is derived from an EMBL/GenBank/DDBJ whole genome shotgun (WGS) entry which is preliminary data.</text>
</comment>
<evidence type="ECO:0000313" key="1">
    <source>
        <dbReference type="EMBL" id="RUP50027.1"/>
    </source>
</evidence>
<evidence type="ECO:0000313" key="2">
    <source>
        <dbReference type="Proteomes" id="UP000268093"/>
    </source>
</evidence>
<dbReference type="AlphaFoldDB" id="A0A433DGR7"/>
<name>A0A433DGR7_9FUNG</name>
<keyword evidence="2" id="KW-1185">Reference proteome</keyword>
<protein>
    <submittedName>
        <fullName evidence="1">Uncharacterized protein</fullName>
    </submittedName>
</protein>
<dbReference type="Proteomes" id="UP000268093">
    <property type="component" value="Unassembled WGS sequence"/>
</dbReference>